<dbReference type="Proteomes" id="UP001375743">
    <property type="component" value="Unassembled WGS sequence"/>
</dbReference>
<dbReference type="RefSeq" id="WP_418158153.1">
    <property type="nucleotide sequence ID" value="NZ_JBBLZC010000003.1"/>
</dbReference>
<protein>
    <submittedName>
        <fullName evidence="1">Uncharacterized protein</fullName>
    </submittedName>
</protein>
<evidence type="ECO:0000313" key="1">
    <source>
        <dbReference type="EMBL" id="MEK0082297.1"/>
    </source>
</evidence>
<proteinExistence type="predicted"/>
<gene>
    <name evidence="1" type="ORF">U1T56_03980</name>
</gene>
<comment type="caution">
    <text evidence="1">The sequence shown here is derived from an EMBL/GenBank/DDBJ whole genome shotgun (WGS) entry which is preliminary data.</text>
</comment>
<name>A0ABU8XM79_9PROT</name>
<dbReference type="EMBL" id="JBBLZC010000003">
    <property type="protein sequence ID" value="MEK0082297.1"/>
    <property type="molecule type" value="Genomic_DNA"/>
</dbReference>
<reference evidence="1 2" key="1">
    <citation type="submission" date="2024-01" db="EMBL/GenBank/DDBJ databases">
        <title>Multi-omics insights into the function and evolution of sodium benzoate biodegradation pathways in Benzoatithermus flavus gen. nov., sp. nov. from hot spring.</title>
        <authorList>
            <person name="Hu C.-J."/>
            <person name="Li W.-J."/>
        </authorList>
    </citation>
    <scope>NUCLEOTIDE SEQUENCE [LARGE SCALE GENOMIC DNA]</scope>
    <source>
        <strain evidence="1 2">SYSU G07066</strain>
    </source>
</reference>
<sequence>MVSPNPQKVDFVWCPRIPGHAGFDKLVLGDGRTVDVPCHAHYLHHKYFECNYADGAIPLDKWFGTFHDGSDAAHKAMRKRMIARRRGV</sequence>
<keyword evidence="2" id="KW-1185">Reference proteome</keyword>
<organism evidence="1 2">
    <name type="scientific">Benzoatithermus flavus</name>
    <dbReference type="NCBI Taxonomy" id="3108223"/>
    <lineage>
        <taxon>Bacteria</taxon>
        <taxon>Pseudomonadati</taxon>
        <taxon>Pseudomonadota</taxon>
        <taxon>Alphaproteobacteria</taxon>
        <taxon>Geminicoccales</taxon>
        <taxon>Geminicoccaceae</taxon>
        <taxon>Benzoatithermus</taxon>
    </lineage>
</organism>
<evidence type="ECO:0000313" key="2">
    <source>
        <dbReference type="Proteomes" id="UP001375743"/>
    </source>
</evidence>
<accession>A0ABU8XM79</accession>